<dbReference type="InterPro" id="IPR036047">
    <property type="entry name" value="F-box-like_dom_sf"/>
</dbReference>
<keyword evidence="3" id="KW-1185">Reference proteome</keyword>
<gene>
    <name evidence="2" type="ORF">OHC33_002030</name>
</gene>
<dbReference type="Proteomes" id="UP001316803">
    <property type="component" value="Unassembled WGS sequence"/>
</dbReference>
<organism evidence="2 3">
    <name type="scientific">Knufia fluminis</name>
    <dbReference type="NCBI Taxonomy" id="191047"/>
    <lineage>
        <taxon>Eukaryota</taxon>
        <taxon>Fungi</taxon>
        <taxon>Dikarya</taxon>
        <taxon>Ascomycota</taxon>
        <taxon>Pezizomycotina</taxon>
        <taxon>Eurotiomycetes</taxon>
        <taxon>Chaetothyriomycetidae</taxon>
        <taxon>Chaetothyriales</taxon>
        <taxon>Trichomeriaceae</taxon>
        <taxon>Knufia</taxon>
    </lineage>
</organism>
<evidence type="ECO:0000313" key="3">
    <source>
        <dbReference type="Proteomes" id="UP001316803"/>
    </source>
</evidence>
<dbReference type="PROSITE" id="PS50181">
    <property type="entry name" value="FBOX"/>
    <property type="match status" value="1"/>
</dbReference>
<dbReference type="InterPro" id="IPR001810">
    <property type="entry name" value="F-box_dom"/>
</dbReference>
<feature type="domain" description="F-box" evidence="1">
    <location>
        <begin position="1"/>
        <end position="48"/>
    </location>
</feature>
<dbReference type="EMBL" id="JAKLMC020000004">
    <property type="protein sequence ID" value="KAK5956545.1"/>
    <property type="molecule type" value="Genomic_DNA"/>
</dbReference>
<evidence type="ECO:0000259" key="1">
    <source>
        <dbReference type="PROSITE" id="PS50181"/>
    </source>
</evidence>
<dbReference type="SUPFAM" id="SSF81383">
    <property type="entry name" value="F-box domain"/>
    <property type="match status" value="1"/>
</dbReference>
<name>A0AAN8ELM1_9EURO</name>
<protein>
    <recommendedName>
        <fullName evidence="1">F-box domain-containing protein</fullName>
    </recommendedName>
</protein>
<evidence type="ECO:0000313" key="2">
    <source>
        <dbReference type="EMBL" id="KAK5956545.1"/>
    </source>
</evidence>
<dbReference type="Pfam" id="PF00646">
    <property type="entry name" value="F-box"/>
    <property type="match status" value="1"/>
</dbReference>
<proteinExistence type="predicted"/>
<accession>A0AAN8ELM1</accession>
<comment type="caution">
    <text evidence="2">The sequence shown here is derived from an EMBL/GenBank/DDBJ whole genome shotgun (WGS) entry which is preliminary data.</text>
</comment>
<dbReference type="SMART" id="SM00256">
    <property type="entry name" value="FBOX"/>
    <property type="match status" value="1"/>
</dbReference>
<sequence>MNVLSLPPEILSQILTRLTYPDLLAFSSTCREARSFTSPNNQLLWQATFLHKFDDPRDRWNSLNKTARAQHQQRELNWDWHRELRKRVVALKYATAGDLAIDEGDTETHDNVVEALLDIIDTAKACPTPEELQAGKKPEVDDRDISLNLGLLPINYHFTPEFDGLIRGLPASAVRRNLGYGYGIDSTLAPSMPGGWESTPGRPMTRSLAAREMDKVVRSEAACRLHVLCGLTEWEERDDKAIGRARRITYDWDGADESNEFGPFKRDGSGEVDWRRLEAVCTVVTRQFALAVRGRMTLPQGFCFSLPYRTLVDPTVPEDWAGVQGNWCGTYVFLHFEDLVEFNAFQNAANRPTLENGPEACGGLMKLELKLDMKLRDDSRLQTKMPICDDLPTLYFSGLSRSYDFQMATRVRGMACLTPRGEVRWRYIVQ</sequence>
<dbReference type="AlphaFoldDB" id="A0AAN8ELM1"/>
<dbReference type="Gene3D" id="1.20.1280.50">
    <property type="match status" value="1"/>
</dbReference>
<reference evidence="2 3" key="1">
    <citation type="submission" date="2022-12" db="EMBL/GenBank/DDBJ databases">
        <title>Genomic features and morphological characterization of a novel Knufia sp. strain isolated from spacecraft assembly facility.</title>
        <authorList>
            <person name="Teixeira M."/>
            <person name="Chander A.M."/>
            <person name="Stajich J.E."/>
            <person name="Venkateswaran K."/>
        </authorList>
    </citation>
    <scope>NUCLEOTIDE SEQUENCE [LARGE SCALE GENOMIC DNA]</scope>
    <source>
        <strain evidence="2 3">FJI-L2-BK-P2</strain>
    </source>
</reference>